<comment type="similarity">
    <text evidence="3 11">Belongs to the NadD family.</text>
</comment>
<evidence type="ECO:0000256" key="6">
    <source>
        <dbReference type="ARBA" id="ARBA00022695"/>
    </source>
</evidence>
<dbReference type="HAMAP" id="MF_00244">
    <property type="entry name" value="NaMN_adenylyltr"/>
    <property type="match status" value="1"/>
</dbReference>
<dbReference type="InterPro" id="IPR014729">
    <property type="entry name" value="Rossmann-like_a/b/a_fold"/>
</dbReference>
<dbReference type="NCBIfam" id="TIGR00482">
    <property type="entry name" value="nicotinate (nicotinamide) nucleotide adenylyltransferase"/>
    <property type="match status" value="1"/>
</dbReference>
<evidence type="ECO:0000256" key="10">
    <source>
        <dbReference type="ARBA" id="ARBA00048721"/>
    </source>
</evidence>
<dbReference type="Pfam" id="PF01467">
    <property type="entry name" value="CTP_transf_like"/>
    <property type="match status" value="1"/>
</dbReference>
<evidence type="ECO:0000256" key="2">
    <source>
        <dbReference type="ARBA" id="ARBA00005019"/>
    </source>
</evidence>
<keyword evidence="6 11" id="KW-0548">Nucleotidyltransferase</keyword>
<accession>A0A6J4UH39</accession>
<dbReference type="NCBIfam" id="NF000840">
    <property type="entry name" value="PRK00071.1-3"/>
    <property type="match status" value="1"/>
</dbReference>
<keyword evidence="7 11" id="KW-0547">Nucleotide-binding</keyword>
<evidence type="ECO:0000313" key="13">
    <source>
        <dbReference type="EMBL" id="CAA9549329.1"/>
    </source>
</evidence>
<evidence type="ECO:0000256" key="4">
    <source>
        <dbReference type="ARBA" id="ARBA00022642"/>
    </source>
</evidence>
<name>A0A6J4UH39_9BACT</name>
<dbReference type="SUPFAM" id="SSF52374">
    <property type="entry name" value="Nucleotidylyl transferase"/>
    <property type="match status" value="1"/>
</dbReference>
<dbReference type="GO" id="GO:0005524">
    <property type="term" value="F:ATP binding"/>
    <property type="evidence" value="ECO:0007669"/>
    <property type="project" value="UniProtKB-KW"/>
</dbReference>
<gene>
    <name evidence="11" type="primary">nadD</name>
    <name evidence="13" type="ORF">AVDCRST_MAG18-163</name>
</gene>
<dbReference type="PANTHER" id="PTHR39321:SF3">
    <property type="entry name" value="PHOSPHOPANTETHEINE ADENYLYLTRANSFERASE"/>
    <property type="match status" value="1"/>
</dbReference>
<keyword evidence="9 11" id="KW-0520">NAD</keyword>
<dbReference type="EMBL" id="CADCWN010000015">
    <property type="protein sequence ID" value="CAA9549329.1"/>
    <property type="molecule type" value="Genomic_DNA"/>
</dbReference>
<evidence type="ECO:0000256" key="3">
    <source>
        <dbReference type="ARBA" id="ARBA00009014"/>
    </source>
</evidence>
<dbReference type="UniPathway" id="UPA00253">
    <property type="reaction ID" value="UER00332"/>
</dbReference>
<dbReference type="InterPro" id="IPR004821">
    <property type="entry name" value="Cyt_trans-like"/>
</dbReference>
<dbReference type="GO" id="GO:0004515">
    <property type="term" value="F:nicotinate-nucleotide adenylyltransferase activity"/>
    <property type="evidence" value="ECO:0007669"/>
    <property type="project" value="UniProtKB-UniRule"/>
</dbReference>
<evidence type="ECO:0000256" key="8">
    <source>
        <dbReference type="ARBA" id="ARBA00022840"/>
    </source>
</evidence>
<dbReference type="NCBIfam" id="TIGR00125">
    <property type="entry name" value="cyt_tran_rel"/>
    <property type="match status" value="1"/>
</dbReference>
<proteinExistence type="inferred from homology"/>
<sequence length="215" mass="23562">MSEWHPGPAPRRIGIYGGTFDPVHHGHLVAASEVSAALRLDYLVFMPAGRPPHKRDLAITGAAHRVRMLELAITGRAQFALSTLDLAPDRPSYTADLLAQLRGVWGAAHDLFFVMGEDSLRDFPMWHAPERIATFAQLVVVTRPNVTVDLGAVIHAVPTLAGRIYPVSIPQLDIASHDLRERVAAARPIAYQVPGAVERYIRDAGLYQTADQLAR</sequence>
<evidence type="ECO:0000259" key="12">
    <source>
        <dbReference type="Pfam" id="PF01467"/>
    </source>
</evidence>
<keyword evidence="4 11" id="KW-0662">Pyridine nucleotide biosynthesis</keyword>
<organism evidence="13">
    <name type="scientific">uncultured Thermomicrobiales bacterium</name>
    <dbReference type="NCBI Taxonomy" id="1645740"/>
    <lineage>
        <taxon>Bacteria</taxon>
        <taxon>Pseudomonadati</taxon>
        <taxon>Thermomicrobiota</taxon>
        <taxon>Thermomicrobia</taxon>
        <taxon>Thermomicrobiales</taxon>
        <taxon>environmental samples</taxon>
    </lineage>
</organism>
<reference evidence="13" key="1">
    <citation type="submission" date="2020-02" db="EMBL/GenBank/DDBJ databases">
        <authorList>
            <person name="Meier V. D."/>
        </authorList>
    </citation>
    <scope>NUCLEOTIDE SEQUENCE</scope>
    <source>
        <strain evidence="13">AVDCRST_MAG18</strain>
    </source>
</reference>
<evidence type="ECO:0000256" key="11">
    <source>
        <dbReference type="HAMAP-Rule" id="MF_00244"/>
    </source>
</evidence>
<evidence type="ECO:0000256" key="7">
    <source>
        <dbReference type="ARBA" id="ARBA00022741"/>
    </source>
</evidence>
<feature type="domain" description="Cytidyltransferase-like" evidence="12">
    <location>
        <begin position="15"/>
        <end position="182"/>
    </location>
</feature>
<dbReference type="GO" id="GO:0009435">
    <property type="term" value="P:NAD+ biosynthetic process"/>
    <property type="evidence" value="ECO:0007669"/>
    <property type="project" value="UniProtKB-UniRule"/>
</dbReference>
<keyword evidence="5 11" id="KW-0808">Transferase</keyword>
<keyword evidence="8 11" id="KW-0067">ATP-binding</keyword>
<dbReference type="InterPro" id="IPR005248">
    <property type="entry name" value="NadD/NMNAT"/>
</dbReference>
<evidence type="ECO:0000256" key="9">
    <source>
        <dbReference type="ARBA" id="ARBA00023027"/>
    </source>
</evidence>
<dbReference type="EC" id="2.7.7.18" evidence="11"/>
<dbReference type="PANTHER" id="PTHR39321">
    <property type="entry name" value="NICOTINATE-NUCLEOTIDE ADENYLYLTRANSFERASE-RELATED"/>
    <property type="match status" value="1"/>
</dbReference>
<evidence type="ECO:0000256" key="5">
    <source>
        <dbReference type="ARBA" id="ARBA00022679"/>
    </source>
</evidence>
<protein>
    <recommendedName>
        <fullName evidence="11">Probable nicotinate-nucleotide adenylyltransferase</fullName>
        <ecNumber evidence="11">2.7.7.18</ecNumber>
    </recommendedName>
    <alternativeName>
        <fullName evidence="11">Deamido-NAD(+) diphosphorylase</fullName>
    </alternativeName>
    <alternativeName>
        <fullName evidence="11">Deamido-NAD(+) pyrophosphorylase</fullName>
    </alternativeName>
    <alternativeName>
        <fullName evidence="11">Nicotinate mononucleotide adenylyltransferase</fullName>
        <shortName evidence="11">NaMN adenylyltransferase</shortName>
    </alternativeName>
</protein>
<dbReference type="CDD" id="cd02165">
    <property type="entry name" value="NMNAT"/>
    <property type="match status" value="1"/>
</dbReference>
<comment type="pathway">
    <text evidence="2 11">Cofactor biosynthesis; NAD(+) biosynthesis; deamido-NAD(+) from nicotinate D-ribonucleotide: step 1/1.</text>
</comment>
<comment type="catalytic activity">
    <reaction evidence="10 11">
        <text>nicotinate beta-D-ribonucleotide + ATP + H(+) = deamido-NAD(+) + diphosphate</text>
        <dbReference type="Rhea" id="RHEA:22860"/>
        <dbReference type="ChEBI" id="CHEBI:15378"/>
        <dbReference type="ChEBI" id="CHEBI:30616"/>
        <dbReference type="ChEBI" id="CHEBI:33019"/>
        <dbReference type="ChEBI" id="CHEBI:57502"/>
        <dbReference type="ChEBI" id="CHEBI:58437"/>
        <dbReference type="EC" id="2.7.7.18"/>
    </reaction>
</comment>
<dbReference type="Gene3D" id="3.40.50.620">
    <property type="entry name" value="HUPs"/>
    <property type="match status" value="1"/>
</dbReference>
<comment type="function">
    <text evidence="1 11">Catalyzes the reversible adenylation of nicotinate mononucleotide (NaMN) to nicotinic acid adenine dinucleotide (NaAD).</text>
</comment>
<dbReference type="AlphaFoldDB" id="A0A6J4UH39"/>
<evidence type="ECO:0000256" key="1">
    <source>
        <dbReference type="ARBA" id="ARBA00002324"/>
    </source>
</evidence>